<evidence type="ECO:0000256" key="8">
    <source>
        <dbReference type="RuleBase" id="RU000643"/>
    </source>
</evidence>
<dbReference type="AlphaFoldDB" id="A0A1F2UM77"/>
<dbReference type="Gene3D" id="1.10.8.10">
    <property type="entry name" value="DNA helicase RuvA subunit, C-terminal domain"/>
    <property type="match status" value="1"/>
</dbReference>
<dbReference type="Gene3D" id="3.30.479.20">
    <property type="entry name" value="Elongation factor Ts, dimerisation domain"/>
    <property type="match status" value="1"/>
</dbReference>
<reference evidence="10 11" key="1">
    <citation type="journal article" date="2016" name="Nat. Commun.">
        <title>Thousands of microbial genomes shed light on interconnected biogeochemical processes in an aquifer system.</title>
        <authorList>
            <person name="Anantharaman K."/>
            <person name="Brown C.T."/>
            <person name="Hug L.A."/>
            <person name="Sharon I."/>
            <person name="Castelle C.J."/>
            <person name="Probst A.J."/>
            <person name="Thomas B.C."/>
            <person name="Singh A."/>
            <person name="Wilkins M.J."/>
            <person name="Karaoz U."/>
            <person name="Brodie E.L."/>
            <person name="Williams K.H."/>
            <person name="Hubbard S.S."/>
            <person name="Banfield J.F."/>
        </authorList>
    </citation>
    <scope>NUCLEOTIDE SEQUENCE [LARGE SCALE GENOMIC DNA]</scope>
</reference>
<proteinExistence type="inferred from homology"/>
<sequence>MEITAAAVNELRKLSGAGMMDCKKALAEAGGDVAGATDVLRKKGLASLAKRSGREANEGLVESYIHSGGKIGVLVEVNSETDFVARSDDFKQFVHDVALQIAAGNPTYVKREDVPESIVLKEMEIYRAQGLEEGKPENVLDKIAQGRIEKYYQQVVLMEQEFVKNPDLTMKDYLGGLVAKLGENIGVRRFVRYELGESV</sequence>
<evidence type="ECO:0000313" key="11">
    <source>
        <dbReference type="Proteomes" id="UP000178086"/>
    </source>
</evidence>
<comment type="function">
    <text evidence="5 6 7">Associates with the EF-Tu.GDP complex and induces the exchange of GDP to GTP. It remains bound to the aminoacyl-tRNA.EF-Tu.GTP complex up to the GTP hydrolysis stage on the ribosome.</text>
</comment>
<name>A0A1F2UM77_9ACTN</name>
<dbReference type="CDD" id="cd14275">
    <property type="entry name" value="UBA_EF-Ts"/>
    <property type="match status" value="1"/>
</dbReference>
<feature type="region of interest" description="Involved in Mg(2+) ion dislocation from EF-Tu" evidence="6">
    <location>
        <begin position="81"/>
        <end position="84"/>
    </location>
</feature>
<comment type="subcellular location">
    <subcellularLocation>
        <location evidence="6 8">Cytoplasm</location>
    </subcellularLocation>
</comment>
<dbReference type="GO" id="GO:0003746">
    <property type="term" value="F:translation elongation factor activity"/>
    <property type="evidence" value="ECO:0007669"/>
    <property type="project" value="UniProtKB-UniRule"/>
</dbReference>
<dbReference type="PROSITE" id="PS01127">
    <property type="entry name" value="EF_TS_2"/>
    <property type="match status" value="1"/>
</dbReference>
<dbReference type="PANTHER" id="PTHR11741:SF0">
    <property type="entry name" value="ELONGATION FACTOR TS, MITOCHONDRIAL"/>
    <property type="match status" value="1"/>
</dbReference>
<evidence type="ECO:0000256" key="7">
    <source>
        <dbReference type="RuleBase" id="RU000642"/>
    </source>
</evidence>
<keyword evidence="4 6" id="KW-0648">Protein biosynthesis</keyword>
<dbReference type="InterPro" id="IPR014039">
    <property type="entry name" value="Transl_elong_EFTs/EF1B_dimer"/>
</dbReference>
<dbReference type="PANTHER" id="PTHR11741">
    <property type="entry name" value="ELONGATION FACTOR TS"/>
    <property type="match status" value="1"/>
</dbReference>
<keyword evidence="3 6" id="KW-0251">Elongation factor</keyword>
<evidence type="ECO:0000256" key="1">
    <source>
        <dbReference type="ARBA" id="ARBA00005532"/>
    </source>
</evidence>
<keyword evidence="6" id="KW-0963">Cytoplasm</keyword>
<dbReference type="InterPro" id="IPR036402">
    <property type="entry name" value="EF-Ts_dimer_sf"/>
</dbReference>
<dbReference type="NCBIfam" id="TIGR00116">
    <property type="entry name" value="tsf"/>
    <property type="match status" value="1"/>
</dbReference>
<dbReference type="Gene3D" id="1.10.286.20">
    <property type="match status" value="1"/>
</dbReference>
<protein>
    <recommendedName>
        <fullName evidence="2 6">Elongation factor Ts</fullName>
        <shortName evidence="6">EF-Ts</shortName>
    </recommendedName>
</protein>
<dbReference type="PROSITE" id="PS01126">
    <property type="entry name" value="EF_TS_1"/>
    <property type="match status" value="1"/>
</dbReference>
<dbReference type="GO" id="GO:0005737">
    <property type="term" value="C:cytoplasm"/>
    <property type="evidence" value="ECO:0007669"/>
    <property type="project" value="UniProtKB-SubCell"/>
</dbReference>
<dbReference type="SUPFAM" id="SSF54713">
    <property type="entry name" value="Elongation factor Ts (EF-Ts), dimerisation domain"/>
    <property type="match status" value="1"/>
</dbReference>
<dbReference type="Proteomes" id="UP000178086">
    <property type="component" value="Unassembled WGS sequence"/>
</dbReference>
<comment type="similarity">
    <text evidence="1 6 7">Belongs to the EF-Ts family.</text>
</comment>
<dbReference type="InterPro" id="IPR001816">
    <property type="entry name" value="Transl_elong_EFTs/EF1B"/>
</dbReference>
<feature type="domain" description="Translation elongation factor EFTs/EF1B dimerisation" evidence="9">
    <location>
        <begin position="55"/>
        <end position="197"/>
    </location>
</feature>
<dbReference type="FunFam" id="1.10.8.10:FF:000001">
    <property type="entry name" value="Elongation factor Ts"/>
    <property type="match status" value="1"/>
</dbReference>
<dbReference type="HAMAP" id="MF_00050">
    <property type="entry name" value="EF_Ts"/>
    <property type="match status" value="1"/>
</dbReference>
<evidence type="ECO:0000256" key="5">
    <source>
        <dbReference type="ARBA" id="ARBA00025453"/>
    </source>
</evidence>
<dbReference type="InterPro" id="IPR018101">
    <property type="entry name" value="Transl_elong_Ts_CS"/>
</dbReference>
<evidence type="ECO:0000256" key="2">
    <source>
        <dbReference type="ARBA" id="ARBA00016956"/>
    </source>
</evidence>
<evidence type="ECO:0000256" key="3">
    <source>
        <dbReference type="ARBA" id="ARBA00022768"/>
    </source>
</evidence>
<dbReference type="EMBL" id="MELI01000053">
    <property type="protein sequence ID" value="OFW34098.1"/>
    <property type="molecule type" value="Genomic_DNA"/>
</dbReference>
<gene>
    <name evidence="6" type="primary">tsf</name>
    <name evidence="10" type="ORF">A2074_07870</name>
</gene>
<evidence type="ECO:0000259" key="9">
    <source>
        <dbReference type="Pfam" id="PF00889"/>
    </source>
</evidence>
<accession>A0A1F2UM77</accession>
<evidence type="ECO:0000313" key="10">
    <source>
        <dbReference type="EMBL" id="OFW34098.1"/>
    </source>
</evidence>
<evidence type="ECO:0000256" key="6">
    <source>
        <dbReference type="HAMAP-Rule" id="MF_00050"/>
    </source>
</evidence>
<evidence type="ECO:0000256" key="4">
    <source>
        <dbReference type="ARBA" id="ARBA00022917"/>
    </source>
</evidence>
<dbReference type="Pfam" id="PF00889">
    <property type="entry name" value="EF_TS"/>
    <property type="match status" value="1"/>
</dbReference>
<dbReference type="FunFam" id="1.10.286.20:FF:000001">
    <property type="entry name" value="Elongation factor Ts"/>
    <property type="match status" value="1"/>
</dbReference>
<organism evidence="10 11">
    <name type="scientific">Candidatus Aquicultor primus</name>
    <dbReference type="NCBI Taxonomy" id="1797195"/>
    <lineage>
        <taxon>Bacteria</taxon>
        <taxon>Bacillati</taxon>
        <taxon>Actinomycetota</taxon>
        <taxon>Candidatus Aquicultoria</taxon>
        <taxon>Candidatus Aquicultorales</taxon>
        <taxon>Candidatus Aquicultoraceae</taxon>
        <taxon>Candidatus Aquicultor</taxon>
    </lineage>
</organism>
<comment type="caution">
    <text evidence="10">The sequence shown here is derived from an EMBL/GenBank/DDBJ whole genome shotgun (WGS) entry which is preliminary data.</text>
</comment>
<dbReference type="SUPFAM" id="SSF46934">
    <property type="entry name" value="UBA-like"/>
    <property type="match status" value="1"/>
</dbReference>
<dbReference type="InterPro" id="IPR009060">
    <property type="entry name" value="UBA-like_sf"/>
</dbReference>